<organism evidence="4">
    <name type="scientific">Guillardia theta (strain CCMP2712)</name>
    <name type="common">Cryptophyte</name>
    <dbReference type="NCBI Taxonomy" id="905079"/>
    <lineage>
        <taxon>Eukaryota</taxon>
        <taxon>Cryptophyceae</taxon>
        <taxon>Pyrenomonadales</taxon>
        <taxon>Geminigeraceae</taxon>
        <taxon>Guillardia</taxon>
    </lineage>
</organism>
<dbReference type="HOGENOM" id="CLU_822429_0_0_1"/>
<dbReference type="Proteomes" id="UP000011087">
    <property type="component" value="Unassembled WGS sequence"/>
</dbReference>
<reference evidence="6" key="2">
    <citation type="submission" date="2012-11" db="EMBL/GenBank/DDBJ databases">
        <authorList>
            <person name="Kuo A."/>
            <person name="Curtis B.A."/>
            <person name="Tanifuji G."/>
            <person name="Burki F."/>
            <person name="Gruber A."/>
            <person name="Irimia M."/>
            <person name="Maruyama S."/>
            <person name="Arias M.C."/>
            <person name="Ball S.G."/>
            <person name="Gile G.H."/>
            <person name="Hirakawa Y."/>
            <person name="Hopkins J.F."/>
            <person name="Rensing S.A."/>
            <person name="Schmutz J."/>
            <person name="Symeonidi A."/>
            <person name="Elias M."/>
            <person name="Eveleigh R.J."/>
            <person name="Herman E.K."/>
            <person name="Klute M.J."/>
            <person name="Nakayama T."/>
            <person name="Obornik M."/>
            <person name="Reyes-Prieto A."/>
            <person name="Armbrust E.V."/>
            <person name="Aves S.J."/>
            <person name="Beiko R.G."/>
            <person name="Coutinho P."/>
            <person name="Dacks J.B."/>
            <person name="Durnford D.G."/>
            <person name="Fast N.M."/>
            <person name="Green B.R."/>
            <person name="Grisdale C."/>
            <person name="Hempe F."/>
            <person name="Henrissat B."/>
            <person name="Hoppner M.P."/>
            <person name="Ishida K.-I."/>
            <person name="Kim E."/>
            <person name="Koreny L."/>
            <person name="Kroth P.G."/>
            <person name="Liu Y."/>
            <person name="Malik S.-B."/>
            <person name="Maier U.G."/>
            <person name="McRose D."/>
            <person name="Mock T."/>
            <person name="Neilson J.A."/>
            <person name="Onodera N.T."/>
            <person name="Poole A.M."/>
            <person name="Pritham E.J."/>
            <person name="Richards T.A."/>
            <person name="Rocap G."/>
            <person name="Roy S.W."/>
            <person name="Sarai C."/>
            <person name="Schaack S."/>
            <person name="Shirato S."/>
            <person name="Slamovits C.H."/>
            <person name="Spencer D.F."/>
            <person name="Suzuki S."/>
            <person name="Worden A.Z."/>
            <person name="Zauner S."/>
            <person name="Barry K."/>
            <person name="Bell C."/>
            <person name="Bharti A.K."/>
            <person name="Crow J.A."/>
            <person name="Grimwood J."/>
            <person name="Kramer R."/>
            <person name="Lindquist E."/>
            <person name="Lucas S."/>
            <person name="Salamov A."/>
            <person name="McFadden G.I."/>
            <person name="Lane C.E."/>
            <person name="Keeling P.J."/>
            <person name="Gray M.W."/>
            <person name="Grigoriev I.V."/>
            <person name="Archibald J.M."/>
        </authorList>
    </citation>
    <scope>NUCLEOTIDE SEQUENCE</scope>
    <source>
        <strain evidence="6">CCMP2712</strain>
    </source>
</reference>
<dbReference type="PaxDb" id="55529-EKX34207"/>
<dbReference type="SUPFAM" id="SSF48403">
    <property type="entry name" value="Ankyrin repeat"/>
    <property type="match status" value="1"/>
</dbReference>
<dbReference type="RefSeq" id="XP_005821187.1">
    <property type="nucleotide sequence ID" value="XM_005821130.1"/>
</dbReference>
<feature type="compositionally biased region" description="Basic and acidic residues" evidence="3">
    <location>
        <begin position="172"/>
        <end position="183"/>
    </location>
</feature>
<feature type="region of interest" description="Disordered" evidence="3">
    <location>
        <begin position="125"/>
        <end position="202"/>
    </location>
</feature>
<gene>
    <name evidence="4" type="ORF">GUITHDRAFT_119624</name>
</gene>
<evidence type="ECO:0000313" key="5">
    <source>
        <dbReference type="EnsemblProtists" id="EKX34207"/>
    </source>
</evidence>
<evidence type="ECO:0000313" key="6">
    <source>
        <dbReference type="Proteomes" id="UP000011087"/>
    </source>
</evidence>
<evidence type="ECO:0000256" key="1">
    <source>
        <dbReference type="ARBA" id="ARBA00023121"/>
    </source>
</evidence>
<dbReference type="PANTHER" id="PTHR24119:SF0">
    <property type="entry name" value="ACYL-COA-BINDING DOMAIN-CONTAINING PROTEIN 6"/>
    <property type="match status" value="1"/>
</dbReference>
<dbReference type="PANTHER" id="PTHR24119">
    <property type="entry name" value="ACYL-COA-BINDING DOMAIN-CONTAINING PROTEIN 6"/>
    <property type="match status" value="1"/>
</dbReference>
<dbReference type="Gene3D" id="1.25.40.20">
    <property type="entry name" value="Ankyrin repeat-containing domain"/>
    <property type="match status" value="1"/>
</dbReference>
<feature type="repeat" description="ANK" evidence="2">
    <location>
        <begin position="256"/>
        <end position="288"/>
    </location>
</feature>
<dbReference type="AlphaFoldDB" id="L1IDM3"/>
<dbReference type="PROSITE" id="PS50297">
    <property type="entry name" value="ANK_REP_REGION"/>
    <property type="match status" value="1"/>
</dbReference>
<dbReference type="KEGG" id="gtt:GUITHDRAFT_119624"/>
<reference evidence="5" key="3">
    <citation type="submission" date="2015-06" db="UniProtKB">
        <authorList>
            <consortium name="EnsemblProtists"/>
        </authorList>
    </citation>
    <scope>IDENTIFICATION</scope>
</reference>
<evidence type="ECO:0000256" key="2">
    <source>
        <dbReference type="PROSITE-ProRule" id="PRU00023"/>
    </source>
</evidence>
<dbReference type="PROSITE" id="PS50088">
    <property type="entry name" value="ANK_REPEAT"/>
    <property type="match status" value="1"/>
</dbReference>
<feature type="compositionally biased region" description="Basic and acidic residues" evidence="3">
    <location>
        <begin position="156"/>
        <end position="165"/>
    </location>
</feature>
<dbReference type="GO" id="GO:0000062">
    <property type="term" value="F:fatty-acyl-CoA binding"/>
    <property type="evidence" value="ECO:0007669"/>
    <property type="project" value="TreeGrafter"/>
</dbReference>
<dbReference type="EnsemblProtists" id="EKX34207">
    <property type="protein sequence ID" value="EKX34207"/>
    <property type="gene ID" value="GUITHDRAFT_119624"/>
</dbReference>
<dbReference type="SMART" id="SM00248">
    <property type="entry name" value="ANK"/>
    <property type="match status" value="2"/>
</dbReference>
<evidence type="ECO:0000313" key="4">
    <source>
        <dbReference type="EMBL" id="EKX34207.1"/>
    </source>
</evidence>
<reference evidence="4 6" key="1">
    <citation type="journal article" date="2012" name="Nature">
        <title>Algal genomes reveal evolutionary mosaicism and the fate of nucleomorphs.</title>
        <authorList>
            <consortium name="DOE Joint Genome Institute"/>
            <person name="Curtis B.A."/>
            <person name="Tanifuji G."/>
            <person name="Burki F."/>
            <person name="Gruber A."/>
            <person name="Irimia M."/>
            <person name="Maruyama S."/>
            <person name="Arias M.C."/>
            <person name="Ball S.G."/>
            <person name="Gile G.H."/>
            <person name="Hirakawa Y."/>
            <person name="Hopkins J.F."/>
            <person name="Kuo A."/>
            <person name="Rensing S.A."/>
            <person name="Schmutz J."/>
            <person name="Symeonidi A."/>
            <person name="Elias M."/>
            <person name="Eveleigh R.J."/>
            <person name="Herman E.K."/>
            <person name="Klute M.J."/>
            <person name="Nakayama T."/>
            <person name="Obornik M."/>
            <person name="Reyes-Prieto A."/>
            <person name="Armbrust E.V."/>
            <person name="Aves S.J."/>
            <person name="Beiko R.G."/>
            <person name="Coutinho P."/>
            <person name="Dacks J.B."/>
            <person name="Durnford D.G."/>
            <person name="Fast N.M."/>
            <person name="Green B.R."/>
            <person name="Grisdale C.J."/>
            <person name="Hempel F."/>
            <person name="Henrissat B."/>
            <person name="Hoppner M.P."/>
            <person name="Ishida K."/>
            <person name="Kim E."/>
            <person name="Koreny L."/>
            <person name="Kroth P.G."/>
            <person name="Liu Y."/>
            <person name="Malik S.B."/>
            <person name="Maier U.G."/>
            <person name="McRose D."/>
            <person name="Mock T."/>
            <person name="Neilson J.A."/>
            <person name="Onodera N.T."/>
            <person name="Poole A.M."/>
            <person name="Pritham E.J."/>
            <person name="Richards T.A."/>
            <person name="Rocap G."/>
            <person name="Roy S.W."/>
            <person name="Sarai C."/>
            <person name="Schaack S."/>
            <person name="Shirato S."/>
            <person name="Slamovits C.H."/>
            <person name="Spencer D.F."/>
            <person name="Suzuki S."/>
            <person name="Worden A.Z."/>
            <person name="Zauner S."/>
            <person name="Barry K."/>
            <person name="Bell C."/>
            <person name="Bharti A.K."/>
            <person name="Crow J.A."/>
            <person name="Grimwood J."/>
            <person name="Kramer R."/>
            <person name="Lindquist E."/>
            <person name="Lucas S."/>
            <person name="Salamov A."/>
            <person name="McFadden G.I."/>
            <person name="Lane C.E."/>
            <person name="Keeling P.J."/>
            <person name="Gray M.W."/>
            <person name="Grigoriev I.V."/>
            <person name="Archibald J.M."/>
        </authorList>
    </citation>
    <scope>NUCLEOTIDE SEQUENCE</scope>
    <source>
        <strain evidence="4 6">CCMP2712</strain>
    </source>
</reference>
<proteinExistence type="predicted"/>
<keyword evidence="6" id="KW-1185">Reference proteome</keyword>
<feature type="compositionally biased region" description="Basic and acidic residues" evidence="3">
    <location>
        <begin position="125"/>
        <end position="148"/>
    </location>
</feature>
<dbReference type="OrthoDB" id="341259at2759"/>
<dbReference type="InterPro" id="IPR036770">
    <property type="entry name" value="Ankyrin_rpt-contain_sf"/>
</dbReference>
<dbReference type="Pfam" id="PF12796">
    <property type="entry name" value="Ank_2"/>
    <property type="match status" value="1"/>
</dbReference>
<sequence length="338" mass="38217">MSEFGWGKWTRGEEAAEVASEGTAVSRTGTWNFITKTVPSIPGFMSTMATRWLHDQEERVKKEKEQAIQAEIQGMPQLSYQIEKISALLRDHDRPHLRDGSRDFDTEIKYQLNRIQQLLHETKEFQEGRRGAGAQDLHRKVQTLEKRASGLSLRDSPARRSDASDSAKSSRTRSDRRASRFSETDAEEATSTGECQSRSRSRLRQLAAGDDVGVKLRHEDDRDDLKTLFSRARHGRYKEVEALLDSGLSPDLRDEFGNTVLIIAAQNGNKRITKICLRRGANINAQNFRGQTSLHYCYAFGYMELGSYLESKGEAELPRWKVTGGGQGRILRYGTSSD</sequence>
<dbReference type="InterPro" id="IPR002110">
    <property type="entry name" value="Ankyrin_rpt"/>
</dbReference>
<name>L1IDM3_GUITC</name>
<dbReference type="EMBL" id="JH993116">
    <property type="protein sequence ID" value="EKX34207.1"/>
    <property type="molecule type" value="Genomic_DNA"/>
</dbReference>
<keyword evidence="2" id="KW-0040">ANK repeat</keyword>
<protein>
    <submittedName>
        <fullName evidence="4 5">Uncharacterized protein</fullName>
    </submittedName>
</protein>
<keyword evidence="1" id="KW-0446">Lipid-binding</keyword>
<evidence type="ECO:0000256" key="3">
    <source>
        <dbReference type="SAM" id="MobiDB-lite"/>
    </source>
</evidence>
<accession>L1IDM3</accession>
<dbReference type="STRING" id="905079.L1IDM3"/>
<dbReference type="GeneID" id="17290959"/>
<dbReference type="eggNOG" id="ENOG502SFYF">
    <property type="taxonomic scope" value="Eukaryota"/>
</dbReference>